<comment type="caution">
    <text evidence="1">The sequence shown here is derived from an EMBL/GenBank/DDBJ whole genome shotgun (WGS) entry which is preliminary data.</text>
</comment>
<organism evidence="1 2">
    <name type="scientific">Bondarzewia mesenterica</name>
    <dbReference type="NCBI Taxonomy" id="1095465"/>
    <lineage>
        <taxon>Eukaryota</taxon>
        <taxon>Fungi</taxon>
        <taxon>Dikarya</taxon>
        <taxon>Basidiomycota</taxon>
        <taxon>Agaricomycotina</taxon>
        <taxon>Agaricomycetes</taxon>
        <taxon>Russulales</taxon>
        <taxon>Bondarzewiaceae</taxon>
        <taxon>Bondarzewia</taxon>
    </lineage>
</organism>
<keyword evidence="2" id="KW-1185">Reference proteome</keyword>
<gene>
    <name evidence="1" type="ORF">EW146_g8595</name>
</gene>
<dbReference type="OrthoDB" id="429813at2759"/>
<accession>A0A4S4LD64</accession>
<dbReference type="Proteomes" id="UP000310158">
    <property type="component" value="Unassembled WGS sequence"/>
</dbReference>
<protein>
    <submittedName>
        <fullName evidence="1">Uncharacterized protein</fullName>
    </submittedName>
</protein>
<proteinExistence type="predicted"/>
<reference evidence="1 2" key="1">
    <citation type="submission" date="2019-02" db="EMBL/GenBank/DDBJ databases">
        <title>Genome sequencing of the rare red list fungi Bondarzewia mesenterica.</title>
        <authorList>
            <person name="Buettner E."/>
            <person name="Kellner H."/>
        </authorList>
    </citation>
    <scope>NUCLEOTIDE SEQUENCE [LARGE SCALE GENOMIC DNA]</scope>
    <source>
        <strain evidence="1 2">DSM 108281</strain>
    </source>
</reference>
<evidence type="ECO:0000313" key="1">
    <source>
        <dbReference type="EMBL" id="THH09744.1"/>
    </source>
</evidence>
<sequence>MGYFTLPFERFIDLIQRNLSKQTDKLKLKAELVFNDLKAKSTSPDVLLAQSLDKELEKLLAVQASALQLGLAPEWIHVAYTLQAMFLLPIFLQSEWIKNCGLNRLNQFAAFLAVTIRNSRQKPKLLALLRSFDDIVYSGLPLPRDEEQFAYQTGLKLRNLFGSTECGAMMLSLGGNSPSAPLLCALKNTSYAFLPHHSK</sequence>
<evidence type="ECO:0000313" key="2">
    <source>
        <dbReference type="Proteomes" id="UP000310158"/>
    </source>
</evidence>
<dbReference type="EMBL" id="SGPL01000611">
    <property type="protein sequence ID" value="THH09744.1"/>
    <property type="molecule type" value="Genomic_DNA"/>
</dbReference>
<dbReference type="AlphaFoldDB" id="A0A4S4LD64"/>
<name>A0A4S4LD64_9AGAM</name>